<name>A0A8T2U2D8_CERRI</name>
<dbReference type="EMBL" id="CM035414">
    <property type="protein sequence ID" value="KAH7429897.1"/>
    <property type="molecule type" value="Genomic_DNA"/>
</dbReference>
<gene>
    <name evidence="1" type="ORF">KP509_09G070500</name>
</gene>
<dbReference type="Proteomes" id="UP000825935">
    <property type="component" value="Chromosome 9"/>
</dbReference>
<evidence type="ECO:0000313" key="1">
    <source>
        <dbReference type="EMBL" id="KAH7429897.1"/>
    </source>
</evidence>
<evidence type="ECO:0000313" key="2">
    <source>
        <dbReference type="Proteomes" id="UP000825935"/>
    </source>
</evidence>
<keyword evidence="2" id="KW-1185">Reference proteome</keyword>
<sequence length="139" mass="15304">MYTKQRGPVADRKEAQKCTGVCGAIVQTLSLPSLNVLVLYAESHQRPPQRLSVLAVLYAPRYSSVVVRHRQAFQVAMERLCRQSQALSLHSFVAIVAAQPRRGFISVSRSRRHVQSVAVVAMLSQSPPPAPSSFNSTFS</sequence>
<dbReference type="AlphaFoldDB" id="A0A8T2U2D8"/>
<proteinExistence type="predicted"/>
<comment type="caution">
    <text evidence="1">The sequence shown here is derived from an EMBL/GenBank/DDBJ whole genome shotgun (WGS) entry which is preliminary data.</text>
</comment>
<organism evidence="1 2">
    <name type="scientific">Ceratopteris richardii</name>
    <name type="common">Triangle waterfern</name>
    <dbReference type="NCBI Taxonomy" id="49495"/>
    <lineage>
        <taxon>Eukaryota</taxon>
        <taxon>Viridiplantae</taxon>
        <taxon>Streptophyta</taxon>
        <taxon>Embryophyta</taxon>
        <taxon>Tracheophyta</taxon>
        <taxon>Polypodiopsida</taxon>
        <taxon>Polypodiidae</taxon>
        <taxon>Polypodiales</taxon>
        <taxon>Pteridineae</taxon>
        <taxon>Pteridaceae</taxon>
        <taxon>Parkerioideae</taxon>
        <taxon>Ceratopteris</taxon>
    </lineage>
</organism>
<accession>A0A8T2U2D8</accession>
<protein>
    <submittedName>
        <fullName evidence="1">Uncharacterized protein</fullName>
    </submittedName>
</protein>
<reference evidence="1" key="1">
    <citation type="submission" date="2021-08" db="EMBL/GenBank/DDBJ databases">
        <title>WGS assembly of Ceratopteris richardii.</title>
        <authorList>
            <person name="Marchant D.B."/>
            <person name="Chen G."/>
            <person name="Jenkins J."/>
            <person name="Shu S."/>
            <person name="Leebens-Mack J."/>
            <person name="Grimwood J."/>
            <person name="Schmutz J."/>
            <person name="Soltis P."/>
            <person name="Soltis D."/>
            <person name="Chen Z.-H."/>
        </authorList>
    </citation>
    <scope>NUCLEOTIDE SEQUENCE</scope>
    <source>
        <strain evidence="1">Whitten #5841</strain>
        <tissue evidence="1">Leaf</tissue>
    </source>
</reference>